<dbReference type="EMBL" id="CADEBC010000540">
    <property type="protein sequence ID" value="CAB3250289.1"/>
    <property type="molecule type" value="Genomic_DNA"/>
</dbReference>
<dbReference type="EMBL" id="CADEBD010000288">
    <property type="protein sequence ID" value="CAB3230738.1"/>
    <property type="molecule type" value="Genomic_DNA"/>
</dbReference>
<dbReference type="InterPro" id="IPR049567">
    <property type="entry name" value="WDR59-like"/>
</dbReference>
<keyword evidence="6" id="KW-1185">Reference proteome</keyword>
<evidence type="ECO:0000256" key="2">
    <source>
        <dbReference type="ARBA" id="ARBA00022737"/>
    </source>
</evidence>
<evidence type="ECO:0000256" key="1">
    <source>
        <dbReference type="ARBA" id="ARBA00022574"/>
    </source>
</evidence>
<dbReference type="OrthoDB" id="311712at2759"/>
<evidence type="ECO:0000313" key="6">
    <source>
        <dbReference type="Proteomes" id="UP000494106"/>
    </source>
</evidence>
<dbReference type="InterPro" id="IPR049566">
    <property type="entry name" value="WDR59_RTC1-like_RING_Znf"/>
</dbReference>
<name>A0A8S1AZ41_ARCPL</name>
<evidence type="ECO:0000313" key="4">
    <source>
        <dbReference type="EMBL" id="CAB3230738.1"/>
    </source>
</evidence>
<dbReference type="AlphaFoldDB" id="A0A8S1AZ41"/>
<dbReference type="GO" id="GO:1904263">
    <property type="term" value="P:positive regulation of TORC1 signaling"/>
    <property type="evidence" value="ECO:0007669"/>
    <property type="project" value="TreeGrafter"/>
</dbReference>
<protein>
    <recommendedName>
        <fullName evidence="3">WDR59/RTC1-like RING zinc finger domain-containing protein</fullName>
    </recommendedName>
</protein>
<gene>
    <name evidence="5" type="ORF">APLA_LOCUS12651</name>
    <name evidence="4" type="ORF">APLA_LOCUS4718</name>
</gene>
<dbReference type="Proteomes" id="UP000494106">
    <property type="component" value="Unassembled WGS sequence"/>
</dbReference>
<evidence type="ECO:0000313" key="5">
    <source>
        <dbReference type="EMBL" id="CAB3250289.1"/>
    </source>
</evidence>
<dbReference type="PANTHER" id="PTHR46170:SF1">
    <property type="entry name" value="GATOR COMPLEX PROTEIN WDR59"/>
    <property type="match status" value="1"/>
</dbReference>
<dbReference type="GO" id="GO:0035591">
    <property type="term" value="F:signaling adaptor activity"/>
    <property type="evidence" value="ECO:0007669"/>
    <property type="project" value="TreeGrafter"/>
</dbReference>
<dbReference type="GO" id="GO:0005774">
    <property type="term" value="C:vacuolar membrane"/>
    <property type="evidence" value="ECO:0007669"/>
    <property type="project" value="TreeGrafter"/>
</dbReference>
<dbReference type="GO" id="GO:0034198">
    <property type="term" value="P:cellular response to amino acid starvation"/>
    <property type="evidence" value="ECO:0007669"/>
    <property type="project" value="TreeGrafter"/>
</dbReference>
<keyword evidence="1" id="KW-0853">WD repeat</keyword>
<accession>A0A8S1AZ41</accession>
<comment type="caution">
    <text evidence="5">The sequence shown here is derived from an EMBL/GenBank/DDBJ whole genome shotgun (WGS) entry which is preliminary data.</text>
</comment>
<feature type="domain" description="WDR59/RTC1-like RING zinc finger" evidence="3">
    <location>
        <begin position="231"/>
        <end position="277"/>
    </location>
</feature>
<dbReference type="PANTHER" id="PTHR46170">
    <property type="entry name" value="GATOR COMPLEX PROTEIN WDR59"/>
    <property type="match status" value="1"/>
</dbReference>
<evidence type="ECO:0000313" key="7">
    <source>
        <dbReference type="Proteomes" id="UP000494256"/>
    </source>
</evidence>
<sequence length="290" mass="31308">MCEKNAKMATEEGETDLAHAWNLAALTARSLRARVSDHLASSEESMGWVGHPLCCNLLQSLISHYAKASNLQMAAMLACAFSVFNNTSNSSSQSSISISSYGNGTSPYSTVNQYSEISADGWTPVDAAVFRSNSCSEAENFYTDSTVSKSERASSCVLDEATVHLYHCFKRVYADILHRWQLIYKKTEVMKLVRGAGCGRWLGAELAAECARCGGLARGPACGACGRAALRCCVCARPVRGLAAACHYCAHAGHAMHMLQWFSQHDTCPTGCGCKCIIEGNSVWKGVKYV</sequence>
<reference evidence="6 7" key="1">
    <citation type="submission" date="2020-04" db="EMBL/GenBank/DDBJ databases">
        <authorList>
            <person name="Wallbank WR R."/>
            <person name="Pardo Diaz C."/>
            <person name="Kozak K."/>
            <person name="Martin S."/>
            <person name="Jiggins C."/>
            <person name="Moest M."/>
            <person name="Warren A I."/>
            <person name="Byers J.R.P. K."/>
            <person name="Montejo-Kovacevich G."/>
            <person name="Yen C E."/>
        </authorList>
    </citation>
    <scope>NUCLEOTIDE SEQUENCE [LARGE SCALE GENOMIC DNA]</scope>
</reference>
<organism evidence="5 6">
    <name type="scientific">Arctia plantaginis</name>
    <name type="common">Wood tiger moth</name>
    <name type="synonym">Phalaena plantaginis</name>
    <dbReference type="NCBI Taxonomy" id="874455"/>
    <lineage>
        <taxon>Eukaryota</taxon>
        <taxon>Metazoa</taxon>
        <taxon>Ecdysozoa</taxon>
        <taxon>Arthropoda</taxon>
        <taxon>Hexapoda</taxon>
        <taxon>Insecta</taxon>
        <taxon>Pterygota</taxon>
        <taxon>Neoptera</taxon>
        <taxon>Endopterygota</taxon>
        <taxon>Lepidoptera</taxon>
        <taxon>Glossata</taxon>
        <taxon>Ditrysia</taxon>
        <taxon>Noctuoidea</taxon>
        <taxon>Erebidae</taxon>
        <taxon>Arctiinae</taxon>
        <taxon>Arctia</taxon>
    </lineage>
</organism>
<dbReference type="Pfam" id="PF17120">
    <property type="entry name" value="zf-RING_16"/>
    <property type="match status" value="1"/>
</dbReference>
<evidence type="ECO:0000259" key="3">
    <source>
        <dbReference type="Pfam" id="PF17120"/>
    </source>
</evidence>
<proteinExistence type="predicted"/>
<keyword evidence="2" id="KW-0677">Repeat</keyword>
<dbReference type="Proteomes" id="UP000494256">
    <property type="component" value="Unassembled WGS sequence"/>
</dbReference>
<dbReference type="GO" id="GO:0035859">
    <property type="term" value="C:Seh1-associated complex"/>
    <property type="evidence" value="ECO:0007669"/>
    <property type="project" value="TreeGrafter"/>
</dbReference>